<gene>
    <name evidence="8" type="ORF">OPKNFCMD_0684</name>
</gene>
<organism evidence="8 9">
    <name type="scientific">Methylobacterium crusticola</name>
    <dbReference type="NCBI Taxonomy" id="1697972"/>
    <lineage>
        <taxon>Bacteria</taxon>
        <taxon>Pseudomonadati</taxon>
        <taxon>Pseudomonadota</taxon>
        <taxon>Alphaproteobacteria</taxon>
        <taxon>Hyphomicrobiales</taxon>
        <taxon>Methylobacteriaceae</taxon>
        <taxon>Methylobacterium</taxon>
    </lineage>
</organism>
<dbReference type="InterPro" id="IPR023828">
    <property type="entry name" value="Peptidase_S8_Ser-AS"/>
</dbReference>
<sequence length="441" mass="45380">MISEMTFPEPPRPKPTGRFLVTFNRGMDFATARSAIENRTGIRAVDARDLGAGAVPAPDPAAPESSVVFDRFGVAVIEPQGDAGTRVGNLAAAEGVRTVRPEFYMFAIGELEQRYAAWVREGLAILVSGLPHGVGTMSAPMHATAAQAAPFANTSAFTWGLAAVGAVRSTLTGKGVRVAVLDTGLDTGHPDFVGRAIVSESFVAGVTVMDVQGHGTHTAGTIAGPVRSSLGLRYGVAPDCELYVGKVLDDGGSGTELDIIKGINWAIDQKCAVISMSLGRPTQPGEQPDPLYEEVGAAALREDCLIVAAAGNESARDFGFIAPVGAPANSPSIMAVAAVDPTLKVASFSCGGVNGTGGGVDLSGPGVSVLSSFPRPRLSRQLQGTSMACPHVAGVAALFASTDPGLRGQRLWDALVAAAREIGPQRDYGRGLVQAPPILEA</sequence>
<dbReference type="Gene3D" id="3.40.50.200">
    <property type="entry name" value="Peptidase S8/S53 domain"/>
    <property type="match status" value="1"/>
</dbReference>
<feature type="active site" description="Charge relay system" evidence="5">
    <location>
        <position position="214"/>
    </location>
</feature>
<feature type="domain" description="Peptidase S8/S53" evidence="7">
    <location>
        <begin position="173"/>
        <end position="431"/>
    </location>
</feature>
<keyword evidence="4 5" id="KW-0720">Serine protease</keyword>
<evidence type="ECO:0000313" key="9">
    <source>
        <dbReference type="Proteomes" id="UP001055167"/>
    </source>
</evidence>
<protein>
    <recommendedName>
        <fullName evidence="7">Peptidase S8/S53 domain-containing protein</fullName>
    </recommendedName>
</protein>
<dbReference type="Proteomes" id="UP001055167">
    <property type="component" value="Unassembled WGS sequence"/>
</dbReference>
<dbReference type="InterPro" id="IPR015500">
    <property type="entry name" value="Peptidase_S8_subtilisin-rel"/>
</dbReference>
<dbReference type="PANTHER" id="PTHR43806">
    <property type="entry name" value="PEPTIDASE S8"/>
    <property type="match status" value="1"/>
</dbReference>
<dbReference type="InterPro" id="IPR000209">
    <property type="entry name" value="Peptidase_S8/S53_dom"/>
</dbReference>
<evidence type="ECO:0000256" key="6">
    <source>
        <dbReference type="RuleBase" id="RU003355"/>
    </source>
</evidence>
<keyword evidence="2 5" id="KW-0645">Protease</keyword>
<dbReference type="InterPro" id="IPR036852">
    <property type="entry name" value="Peptidase_S8/S53_dom_sf"/>
</dbReference>
<keyword evidence="9" id="KW-1185">Reference proteome</keyword>
<dbReference type="Pfam" id="PF00082">
    <property type="entry name" value="Peptidase_S8"/>
    <property type="match status" value="1"/>
</dbReference>
<evidence type="ECO:0000256" key="5">
    <source>
        <dbReference type="PROSITE-ProRule" id="PRU01240"/>
    </source>
</evidence>
<evidence type="ECO:0000256" key="4">
    <source>
        <dbReference type="ARBA" id="ARBA00022825"/>
    </source>
</evidence>
<reference evidence="8" key="1">
    <citation type="journal article" date="2021" name="Front. Microbiol.">
        <title>Comprehensive Comparative Genomics and Phenotyping of Methylobacterium Species.</title>
        <authorList>
            <person name="Alessa O."/>
            <person name="Ogura Y."/>
            <person name="Fujitani Y."/>
            <person name="Takami H."/>
            <person name="Hayashi T."/>
            <person name="Sahin N."/>
            <person name="Tani A."/>
        </authorList>
    </citation>
    <scope>NUCLEOTIDE SEQUENCE</scope>
    <source>
        <strain evidence="8">KCTC 52305</strain>
    </source>
</reference>
<evidence type="ECO:0000259" key="7">
    <source>
        <dbReference type="Pfam" id="PF00082"/>
    </source>
</evidence>
<dbReference type="PROSITE" id="PS51892">
    <property type="entry name" value="SUBTILASE"/>
    <property type="match status" value="1"/>
</dbReference>
<feature type="active site" description="Charge relay system" evidence="5">
    <location>
        <position position="386"/>
    </location>
</feature>
<name>A0ABQ4QRM2_9HYPH</name>
<evidence type="ECO:0000256" key="2">
    <source>
        <dbReference type="ARBA" id="ARBA00022670"/>
    </source>
</evidence>
<comment type="caution">
    <text evidence="8">The sequence shown here is derived from an EMBL/GenBank/DDBJ whole genome shotgun (WGS) entry which is preliminary data.</text>
</comment>
<reference evidence="8" key="2">
    <citation type="submission" date="2021-08" db="EMBL/GenBank/DDBJ databases">
        <authorList>
            <person name="Tani A."/>
            <person name="Ola A."/>
            <person name="Ogura Y."/>
            <person name="Katsura K."/>
            <person name="Hayashi T."/>
        </authorList>
    </citation>
    <scope>NUCLEOTIDE SEQUENCE</scope>
    <source>
        <strain evidence="8">KCTC 52305</strain>
    </source>
</reference>
<dbReference type="PRINTS" id="PR00723">
    <property type="entry name" value="SUBTILISIN"/>
</dbReference>
<dbReference type="PROSITE" id="PS00138">
    <property type="entry name" value="SUBTILASE_SER"/>
    <property type="match status" value="1"/>
</dbReference>
<dbReference type="SUPFAM" id="SSF52743">
    <property type="entry name" value="Subtilisin-like"/>
    <property type="match status" value="1"/>
</dbReference>
<evidence type="ECO:0000313" key="8">
    <source>
        <dbReference type="EMBL" id="GJD47971.1"/>
    </source>
</evidence>
<accession>A0ABQ4QRM2</accession>
<keyword evidence="3 5" id="KW-0378">Hydrolase</keyword>
<proteinExistence type="inferred from homology"/>
<dbReference type="PANTHER" id="PTHR43806:SF11">
    <property type="entry name" value="CEREVISIN-RELATED"/>
    <property type="match status" value="1"/>
</dbReference>
<comment type="similarity">
    <text evidence="1 5 6">Belongs to the peptidase S8 family.</text>
</comment>
<dbReference type="EMBL" id="BPQH01000002">
    <property type="protein sequence ID" value="GJD47971.1"/>
    <property type="molecule type" value="Genomic_DNA"/>
</dbReference>
<feature type="active site" description="Charge relay system" evidence="5">
    <location>
        <position position="182"/>
    </location>
</feature>
<evidence type="ECO:0000256" key="1">
    <source>
        <dbReference type="ARBA" id="ARBA00011073"/>
    </source>
</evidence>
<dbReference type="InterPro" id="IPR050131">
    <property type="entry name" value="Peptidase_S8_subtilisin-like"/>
</dbReference>
<dbReference type="InterPro" id="IPR023827">
    <property type="entry name" value="Peptidase_S8_Asp-AS"/>
</dbReference>
<dbReference type="PROSITE" id="PS00136">
    <property type="entry name" value="SUBTILASE_ASP"/>
    <property type="match status" value="1"/>
</dbReference>
<evidence type="ECO:0000256" key="3">
    <source>
        <dbReference type="ARBA" id="ARBA00022801"/>
    </source>
</evidence>